<proteinExistence type="predicted"/>
<dbReference type="GO" id="GO:1903457">
    <property type="term" value="P:lactate catabolic process"/>
    <property type="evidence" value="ECO:0007669"/>
    <property type="project" value="TreeGrafter"/>
</dbReference>
<gene>
    <name evidence="2" type="ORF">IC006_2466</name>
    <name evidence="3" type="ORF">IC007_2473</name>
</gene>
<evidence type="ECO:0000313" key="3">
    <source>
        <dbReference type="EMBL" id="BBG27918.1"/>
    </source>
</evidence>
<reference evidence="2 4" key="2">
    <citation type="journal article" date="2020" name="Int. J. Syst. Evol. Microbiol.">
        <title>Sulfuracidifex tepidarius gen. nov., sp. nov. and transfer of Sulfolobus metallicus Huber and Stetter 1992 to the genus Sulfuracidifex as Sulfuracidifex metallicus comb. nov.</title>
        <authorList>
            <person name="Itoh T."/>
            <person name="Miura T."/>
            <person name="Sakai H.D."/>
            <person name="Kato S."/>
            <person name="Ohkuma M."/>
            <person name="Takashina T."/>
        </authorList>
    </citation>
    <scope>NUCLEOTIDE SEQUENCE [LARGE SCALE GENOMIC DNA]</scope>
    <source>
        <strain evidence="2 4">IC-006</strain>
        <strain evidence="3">IC-007</strain>
    </source>
</reference>
<dbReference type="AlphaFoldDB" id="A0A510DY39"/>
<evidence type="ECO:0000313" key="5">
    <source>
        <dbReference type="Proteomes" id="UP000325030"/>
    </source>
</evidence>
<protein>
    <recommendedName>
        <fullName evidence="1">FAD-binding PCMH-type domain-containing protein</fullName>
    </recommendedName>
</protein>
<dbReference type="STRING" id="1294262.GCA_001316085_01920"/>
<reference evidence="5" key="1">
    <citation type="submission" date="2018-09" db="EMBL/GenBank/DDBJ databases">
        <title>Complete Genome Sequencing of Sulfolobus sp. JCM 16834.</title>
        <authorList>
            <person name="Kato S."/>
            <person name="Itoh T."/>
            <person name="Ohkuma M."/>
        </authorList>
    </citation>
    <scope>NUCLEOTIDE SEQUENCE [LARGE SCALE GENOMIC DNA]</scope>
    <source>
        <strain evidence="5">IC-007</strain>
    </source>
</reference>
<dbReference type="InterPro" id="IPR016169">
    <property type="entry name" value="FAD-bd_PCMH_sub2"/>
</dbReference>
<dbReference type="PANTHER" id="PTHR11748">
    <property type="entry name" value="D-LACTATE DEHYDROGENASE"/>
    <property type="match status" value="1"/>
</dbReference>
<dbReference type="RefSeq" id="WP_054846106.1">
    <property type="nucleotide sequence ID" value="NZ_AP018929.1"/>
</dbReference>
<accession>A0A510E741</accession>
<dbReference type="Proteomes" id="UP000322983">
    <property type="component" value="Chromosome"/>
</dbReference>
<evidence type="ECO:0000259" key="1">
    <source>
        <dbReference type="PROSITE" id="PS51387"/>
    </source>
</evidence>
<dbReference type="InterPro" id="IPR036318">
    <property type="entry name" value="FAD-bd_PCMH-like_sf"/>
</dbReference>
<organism evidence="2 4">
    <name type="scientific">Sulfuracidifex tepidarius</name>
    <dbReference type="NCBI Taxonomy" id="1294262"/>
    <lineage>
        <taxon>Archaea</taxon>
        <taxon>Thermoproteota</taxon>
        <taxon>Thermoprotei</taxon>
        <taxon>Sulfolobales</taxon>
        <taxon>Sulfolobaceae</taxon>
        <taxon>Sulfuracidifex</taxon>
    </lineage>
</organism>
<dbReference type="PANTHER" id="PTHR11748:SF118">
    <property type="entry name" value="ALKYLDIHYDROXYACETONEPHOSPHATE SYNTHASE (PRECURSOR)"/>
    <property type="match status" value="1"/>
</dbReference>
<keyword evidence="4" id="KW-1185">Reference proteome</keyword>
<name>A0A510DY39_9CREN</name>
<sequence>MERLSKFLMKEGIEYSSHGDYGDWSWTSPVLSEIKGKEPSLIVFPKNEEEVIKIVEVIREEHVPLVPRGKGFNNVGGLILNKENSVILETTKTSWITENENHVQLGPGTPYYSKGKFTFNPRVYPSTFEREVTVGGNFCGGAYGIGSYRYGPNWDQVLRIRMVNPKGRLVTLEGEDTKVAAHAMGTTGIVTWLEIMRNPQKILPFLYFFDNIIELEKFLMRAYDEALPFYHLSALSPSAMNYIFGLDGRWGLLGAVEEDVVEEVPKGADGKEIWRKRSLFNSGMVEYFIEKGERPFYTVYKVDVDQVSEFISKAGAEVKSPMFEMNLTNEGKARILTISSVPFHVDFYGDSLFNVNSPYINNRVTPSHLNKIKMYKRLYDKEDLFNPGKIRFDK</sequence>
<dbReference type="EMBL" id="AP018930">
    <property type="protein sequence ID" value="BBG27918.1"/>
    <property type="molecule type" value="Genomic_DNA"/>
</dbReference>
<evidence type="ECO:0000313" key="4">
    <source>
        <dbReference type="Proteomes" id="UP000322983"/>
    </source>
</evidence>
<dbReference type="EMBL" id="AP018929">
    <property type="protein sequence ID" value="BBG25131.1"/>
    <property type="molecule type" value="Genomic_DNA"/>
</dbReference>
<dbReference type="KEGG" id="step:IC006_2466"/>
<dbReference type="GO" id="GO:0004458">
    <property type="term" value="F:D-lactate dehydrogenase (cytochrome) activity"/>
    <property type="evidence" value="ECO:0007669"/>
    <property type="project" value="TreeGrafter"/>
</dbReference>
<feature type="domain" description="FAD-binding PCMH-type" evidence="1">
    <location>
        <begin position="35"/>
        <end position="200"/>
    </location>
</feature>
<dbReference type="InterPro" id="IPR016166">
    <property type="entry name" value="FAD-bd_PCMH"/>
</dbReference>
<dbReference type="PROSITE" id="PS51387">
    <property type="entry name" value="FAD_PCMH"/>
    <property type="match status" value="1"/>
</dbReference>
<dbReference type="OrthoDB" id="42878at2157"/>
<accession>A0A510DY39</accession>
<dbReference type="Gene3D" id="3.30.465.10">
    <property type="match status" value="1"/>
</dbReference>
<dbReference type="GO" id="GO:0008720">
    <property type="term" value="F:D-lactate dehydrogenase (NAD+) activity"/>
    <property type="evidence" value="ECO:0007669"/>
    <property type="project" value="TreeGrafter"/>
</dbReference>
<dbReference type="GO" id="GO:0071949">
    <property type="term" value="F:FAD binding"/>
    <property type="evidence" value="ECO:0007669"/>
    <property type="project" value="InterPro"/>
</dbReference>
<dbReference type="Proteomes" id="UP000325030">
    <property type="component" value="Chromosome"/>
</dbReference>
<dbReference type="Pfam" id="PF01565">
    <property type="entry name" value="FAD_binding_4"/>
    <property type="match status" value="1"/>
</dbReference>
<dbReference type="GeneID" id="41718760"/>
<dbReference type="SUPFAM" id="SSF56176">
    <property type="entry name" value="FAD-binding/transporter-associated domain-like"/>
    <property type="match status" value="1"/>
</dbReference>
<evidence type="ECO:0000313" key="2">
    <source>
        <dbReference type="EMBL" id="BBG25131.1"/>
    </source>
</evidence>
<dbReference type="InterPro" id="IPR006094">
    <property type="entry name" value="Oxid_FAD_bind_N"/>
</dbReference>